<evidence type="ECO:0000313" key="7">
    <source>
        <dbReference type="Proteomes" id="UP000824169"/>
    </source>
</evidence>
<organism evidence="6 7">
    <name type="scientific">Candidatus Scatomonas pullistercoris</name>
    <dbReference type="NCBI Taxonomy" id="2840920"/>
    <lineage>
        <taxon>Bacteria</taxon>
        <taxon>Bacillati</taxon>
        <taxon>Bacillota</taxon>
        <taxon>Clostridia</taxon>
        <taxon>Lachnospirales</taxon>
        <taxon>Lachnospiraceae</taxon>
        <taxon>Lachnospiraceae incertae sedis</taxon>
        <taxon>Candidatus Scatomonas</taxon>
    </lineage>
</organism>
<name>A0A9D1TA99_9FIRM</name>
<dbReference type="Gene3D" id="3.40.50.20">
    <property type="match status" value="1"/>
</dbReference>
<dbReference type="InterPro" id="IPR040570">
    <property type="entry name" value="LAL_C2"/>
</dbReference>
<dbReference type="Pfam" id="PF18603">
    <property type="entry name" value="LAL_C2"/>
    <property type="match status" value="1"/>
</dbReference>
<evidence type="ECO:0000256" key="4">
    <source>
        <dbReference type="PROSITE-ProRule" id="PRU00409"/>
    </source>
</evidence>
<keyword evidence="2 4" id="KW-0547">Nucleotide-binding</keyword>
<dbReference type="PANTHER" id="PTHR43585">
    <property type="entry name" value="FUMIPYRROLE BIOSYNTHESIS PROTEIN C"/>
    <property type="match status" value="1"/>
</dbReference>
<evidence type="ECO:0000256" key="2">
    <source>
        <dbReference type="ARBA" id="ARBA00022741"/>
    </source>
</evidence>
<evidence type="ECO:0000256" key="3">
    <source>
        <dbReference type="ARBA" id="ARBA00022840"/>
    </source>
</evidence>
<evidence type="ECO:0000313" key="6">
    <source>
        <dbReference type="EMBL" id="HIV25210.1"/>
    </source>
</evidence>
<feature type="domain" description="ATP-grasp" evidence="5">
    <location>
        <begin position="107"/>
        <end position="300"/>
    </location>
</feature>
<dbReference type="InterPro" id="IPR011761">
    <property type="entry name" value="ATP-grasp"/>
</dbReference>
<dbReference type="Proteomes" id="UP000824169">
    <property type="component" value="Unassembled WGS sequence"/>
</dbReference>
<dbReference type="SUPFAM" id="SSF56059">
    <property type="entry name" value="Glutathione synthetase ATP-binding domain-like"/>
    <property type="match status" value="1"/>
</dbReference>
<dbReference type="InterPro" id="IPR013815">
    <property type="entry name" value="ATP_grasp_subdomain_1"/>
</dbReference>
<reference evidence="6" key="1">
    <citation type="submission" date="2020-10" db="EMBL/GenBank/DDBJ databases">
        <authorList>
            <person name="Gilroy R."/>
        </authorList>
    </citation>
    <scope>NUCLEOTIDE SEQUENCE</scope>
    <source>
        <strain evidence="6">CHK188-20938</strain>
    </source>
</reference>
<dbReference type="Pfam" id="PF13535">
    <property type="entry name" value="ATP-grasp_4"/>
    <property type="match status" value="1"/>
</dbReference>
<keyword evidence="3 4" id="KW-0067">ATP-binding</keyword>
<dbReference type="GO" id="GO:0005524">
    <property type="term" value="F:ATP binding"/>
    <property type="evidence" value="ECO:0007669"/>
    <property type="project" value="UniProtKB-UniRule"/>
</dbReference>
<gene>
    <name evidence="6" type="ORF">IAB71_05390</name>
</gene>
<reference evidence="6" key="2">
    <citation type="journal article" date="2021" name="PeerJ">
        <title>Extensive microbial diversity within the chicken gut microbiome revealed by metagenomics and culture.</title>
        <authorList>
            <person name="Gilroy R."/>
            <person name="Ravi A."/>
            <person name="Getino M."/>
            <person name="Pursley I."/>
            <person name="Horton D.L."/>
            <person name="Alikhan N.F."/>
            <person name="Baker D."/>
            <person name="Gharbi K."/>
            <person name="Hall N."/>
            <person name="Watson M."/>
            <person name="Adriaenssens E.M."/>
            <person name="Foster-Nyarko E."/>
            <person name="Jarju S."/>
            <person name="Secka A."/>
            <person name="Antonio M."/>
            <person name="Oren A."/>
            <person name="Chaudhuri R.R."/>
            <person name="La Ragione R."/>
            <person name="Hildebrand F."/>
            <person name="Pallen M.J."/>
        </authorList>
    </citation>
    <scope>NUCLEOTIDE SEQUENCE</scope>
    <source>
        <strain evidence="6">CHK188-20938</strain>
    </source>
</reference>
<keyword evidence="1" id="KW-0436">Ligase</keyword>
<sequence>MKKMMILGAGIYQVPLIKKAREMGLYTIVVSIPGKYPGFALADKIYHMDTRDLQGILRAAETEKIQGICTAGTDVAVAAIGYVCGQLGLSGISPQAAETVTDKWKMKQAFAAGGAATAAFRPVFSEEEAEAAAAGLGYPVCVKAVDKSGSRGVRKAGDPEELRNAYREARDVSDRDYVLVEEYIQAHEIGVDGFIQGGKPVLLVPHDKDMYRVGGVSIPGGHRFPFVCSEELSEEIRRQITLAAAAAGLDNCPFNADVFVRDGRVWVIEIGGRSGATCIPELLSIYCGFSYYEKMLRAALGEPVQFQVRGKRACMARLLFSETGGLLERLDEACLAELNREDIQWQLDYAPGEKLPAAKNGTDRIGHLIMRTGDEREFQKYYERLRAALKIQKEL</sequence>
<dbReference type="PANTHER" id="PTHR43585:SF2">
    <property type="entry name" value="ATP-GRASP ENZYME FSQD"/>
    <property type="match status" value="1"/>
</dbReference>
<dbReference type="GO" id="GO:0046872">
    <property type="term" value="F:metal ion binding"/>
    <property type="evidence" value="ECO:0007669"/>
    <property type="project" value="InterPro"/>
</dbReference>
<evidence type="ECO:0000256" key="1">
    <source>
        <dbReference type="ARBA" id="ARBA00022598"/>
    </source>
</evidence>
<accession>A0A9D1TA99</accession>
<dbReference type="AlphaFoldDB" id="A0A9D1TA99"/>
<dbReference type="PROSITE" id="PS50975">
    <property type="entry name" value="ATP_GRASP"/>
    <property type="match status" value="1"/>
</dbReference>
<dbReference type="InterPro" id="IPR052032">
    <property type="entry name" value="ATP-dep_AA_Ligase"/>
</dbReference>
<dbReference type="GO" id="GO:0016874">
    <property type="term" value="F:ligase activity"/>
    <property type="evidence" value="ECO:0007669"/>
    <property type="project" value="UniProtKB-KW"/>
</dbReference>
<dbReference type="Gene3D" id="3.30.1490.20">
    <property type="entry name" value="ATP-grasp fold, A domain"/>
    <property type="match status" value="1"/>
</dbReference>
<comment type="caution">
    <text evidence="6">The sequence shown here is derived from an EMBL/GenBank/DDBJ whole genome shotgun (WGS) entry which is preliminary data.</text>
</comment>
<dbReference type="EMBL" id="DVOO01000015">
    <property type="protein sequence ID" value="HIV25210.1"/>
    <property type="molecule type" value="Genomic_DNA"/>
</dbReference>
<proteinExistence type="predicted"/>
<evidence type="ECO:0000259" key="5">
    <source>
        <dbReference type="PROSITE" id="PS50975"/>
    </source>
</evidence>
<dbReference type="Gene3D" id="3.30.470.20">
    <property type="entry name" value="ATP-grasp fold, B domain"/>
    <property type="match status" value="1"/>
</dbReference>
<protein>
    <submittedName>
        <fullName evidence="6">ATP-grasp domain-containing protein</fullName>
    </submittedName>
</protein>